<protein>
    <recommendedName>
        <fullName evidence="3">Polyketide cyclase</fullName>
    </recommendedName>
</protein>
<dbReference type="AlphaFoldDB" id="A0AAJ1X3C9"/>
<evidence type="ECO:0008006" key="3">
    <source>
        <dbReference type="Google" id="ProtNLM"/>
    </source>
</evidence>
<dbReference type="RefSeq" id="WP_307199789.1">
    <property type="nucleotide sequence ID" value="NZ_JAUTAN010000001.1"/>
</dbReference>
<reference evidence="1" key="1">
    <citation type="submission" date="2023-07" db="EMBL/GenBank/DDBJ databases">
        <title>Functional and genomic diversity of the sorghum phyllosphere microbiome.</title>
        <authorList>
            <person name="Shade A."/>
        </authorList>
    </citation>
    <scope>NUCLEOTIDE SEQUENCE</scope>
    <source>
        <strain evidence="1">SORGH_AS_1067</strain>
    </source>
</reference>
<evidence type="ECO:0000313" key="2">
    <source>
        <dbReference type="Proteomes" id="UP001239215"/>
    </source>
</evidence>
<organism evidence="1 2">
    <name type="scientific">Nocardioides zeae</name>
    <dbReference type="NCBI Taxonomy" id="1457234"/>
    <lineage>
        <taxon>Bacteria</taxon>
        <taxon>Bacillati</taxon>
        <taxon>Actinomycetota</taxon>
        <taxon>Actinomycetes</taxon>
        <taxon>Propionibacteriales</taxon>
        <taxon>Nocardioidaceae</taxon>
        <taxon>Nocardioides</taxon>
    </lineage>
</organism>
<sequence length="170" mass="18536">MAAYVFTERWVLPHPPDVVAAVLLDLAAYVDWWPQVVAVGRLGDDDALVLCRSTLPYDLELHLRATERRLPTLEVAIDGDLVGTARFTVVEDGAGSRLDYRQEVDLGGWFGRVPAPLLRLGDPLLRWNHARMMAGCVAGLRARLVELADPSRTSCGVAAGATAPHDVREG</sequence>
<dbReference type="Gene3D" id="3.30.530.20">
    <property type="match status" value="1"/>
</dbReference>
<dbReference type="InterPro" id="IPR023393">
    <property type="entry name" value="START-like_dom_sf"/>
</dbReference>
<dbReference type="InterPro" id="IPR019587">
    <property type="entry name" value="Polyketide_cyclase/dehydratase"/>
</dbReference>
<dbReference type="Pfam" id="PF10604">
    <property type="entry name" value="Polyketide_cyc2"/>
    <property type="match status" value="1"/>
</dbReference>
<accession>A0AAJ1X3C9</accession>
<name>A0AAJ1X3C9_9ACTN</name>
<dbReference type="EMBL" id="JAUTAN010000001">
    <property type="protein sequence ID" value="MDQ1104437.1"/>
    <property type="molecule type" value="Genomic_DNA"/>
</dbReference>
<dbReference type="SUPFAM" id="SSF55961">
    <property type="entry name" value="Bet v1-like"/>
    <property type="match status" value="1"/>
</dbReference>
<evidence type="ECO:0000313" key="1">
    <source>
        <dbReference type="EMBL" id="MDQ1104437.1"/>
    </source>
</evidence>
<gene>
    <name evidence="1" type="ORF">QE405_001721</name>
</gene>
<dbReference type="Proteomes" id="UP001239215">
    <property type="component" value="Unassembled WGS sequence"/>
</dbReference>
<comment type="caution">
    <text evidence="1">The sequence shown here is derived from an EMBL/GenBank/DDBJ whole genome shotgun (WGS) entry which is preliminary data.</text>
</comment>
<proteinExistence type="predicted"/>